<dbReference type="EMBL" id="CM023482">
    <property type="protein sequence ID" value="KAH6937839.1"/>
    <property type="molecule type" value="Genomic_DNA"/>
</dbReference>
<accession>A0ACB7SYW7</accession>
<sequence length="577" mass="61592">MPSGQLVLQPQGLPMSPMLMLNTAAPASTAAVAGQQQQQQQVMVPEEEEGSEGDVKEEDDEYQTHQPAEDMYSAESPRIRSHLTTVSSDEAARTSAELTTEDILSTVQDDEDGVDGVGDNEGATSSQPEDSDEVVTHADMMDLDLAEPQDEEDESDPTEILGMSAVSPGIQSSPVTAAPAVLLQGNHSVMCSAAETPALVSSPPVSLVPVTGTPVTSGLATCPPVSIAPANNSVPVTSAPTADVPVSSSAPKPEATISHTSANMVDGIDLEEIKHFAKAFKLRRLSLGLTQTQVGLALTSSEGPSYSQSAICRFEKLDITPKSAQKIKPVLERWMREAEERLQSGGSHALADLVGGGGVEPTKKRKQRTSFTPQALEVLNHFFEKSTHPTGELPAIMLSSDVQGLRKLYDFVQCHIQGLKGLNITSATYATMTDILLRAVPTDTVGYHWEMASVPTPSSKERDSSSGSCADDDMQVSLKDLQVEVESRERSRTRERAEMTELAEQLNYDREVVRVWFCNKRQAFKNTVKRLKAAAGMDGLLPPLSSDATTDSVGSAPPCSMAETSAGLVDCVEGNPT</sequence>
<organism evidence="1 2">
    <name type="scientific">Hyalomma asiaticum</name>
    <name type="common">Tick</name>
    <dbReference type="NCBI Taxonomy" id="266040"/>
    <lineage>
        <taxon>Eukaryota</taxon>
        <taxon>Metazoa</taxon>
        <taxon>Ecdysozoa</taxon>
        <taxon>Arthropoda</taxon>
        <taxon>Chelicerata</taxon>
        <taxon>Arachnida</taxon>
        <taxon>Acari</taxon>
        <taxon>Parasitiformes</taxon>
        <taxon>Ixodida</taxon>
        <taxon>Ixodoidea</taxon>
        <taxon>Ixodidae</taxon>
        <taxon>Hyalomminae</taxon>
        <taxon>Hyalomma</taxon>
    </lineage>
</organism>
<proteinExistence type="predicted"/>
<name>A0ACB7SYW7_HYAAI</name>
<evidence type="ECO:0000313" key="1">
    <source>
        <dbReference type="EMBL" id="KAH6937839.1"/>
    </source>
</evidence>
<comment type="caution">
    <text evidence="1">The sequence shown here is derived from an EMBL/GenBank/DDBJ whole genome shotgun (WGS) entry which is preliminary data.</text>
</comment>
<dbReference type="Proteomes" id="UP000821845">
    <property type="component" value="Chromosome 2"/>
</dbReference>
<evidence type="ECO:0000313" key="2">
    <source>
        <dbReference type="Proteomes" id="UP000821845"/>
    </source>
</evidence>
<reference evidence="1" key="1">
    <citation type="submission" date="2020-05" db="EMBL/GenBank/DDBJ databases">
        <title>Large-scale comparative analyses of tick genomes elucidate their genetic diversity and vector capacities.</title>
        <authorList>
            <person name="Jia N."/>
            <person name="Wang J."/>
            <person name="Shi W."/>
            <person name="Du L."/>
            <person name="Sun Y."/>
            <person name="Zhan W."/>
            <person name="Jiang J."/>
            <person name="Wang Q."/>
            <person name="Zhang B."/>
            <person name="Ji P."/>
            <person name="Sakyi L.B."/>
            <person name="Cui X."/>
            <person name="Yuan T."/>
            <person name="Jiang B."/>
            <person name="Yang W."/>
            <person name="Lam T.T.-Y."/>
            <person name="Chang Q."/>
            <person name="Ding S."/>
            <person name="Wang X."/>
            <person name="Zhu J."/>
            <person name="Ruan X."/>
            <person name="Zhao L."/>
            <person name="Wei J."/>
            <person name="Que T."/>
            <person name="Du C."/>
            <person name="Cheng J."/>
            <person name="Dai P."/>
            <person name="Han X."/>
            <person name="Huang E."/>
            <person name="Gao Y."/>
            <person name="Liu J."/>
            <person name="Shao H."/>
            <person name="Ye R."/>
            <person name="Li L."/>
            <person name="Wei W."/>
            <person name="Wang X."/>
            <person name="Wang C."/>
            <person name="Yang T."/>
            <person name="Huo Q."/>
            <person name="Li W."/>
            <person name="Guo W."/>
            <person name="Chen H."/>
            <person name="Zhou L."/>
            <person name="Ni X."/>
            <person name="Tian J."/>
            <person name="Zhou Y."/>
            <person name="Sheng Y."/>
            <person name="Liu T."/>
            <person name="Pan Y."/>
            <person name="Xia L."/>
            <person name="Li J."/>
            <person name="Zhao F."/>
            <person name="Cao W."/>
        </authorList>
    </citation>
    <scope>NUCLEOTIDE SEQUENCE</scope>
    <source>
        <strain evidence="1">Hyas-2018</strain>
    </source>
</reference>
<protein>
    <submittedName>
        <fullName evidence="1">Uncharacterized protein</fullName>
    </submittedName>
</protein>
<keyword evidence="2" id="KW-1185">Reference proteome</keyword>
<gene>
    <name evidence="1" type="ORF">HPB50_004637</name>
</gene>